<gene>
    <name evidence="2" type="ORF">SAMN02745126_05149</name>
</gene>
<feature type="chain" id="PRO_5013137633" evidence="1">
    <location>
        <begin position="19"/>
        <end position="175"/>
    </location>
</feature>
<dbReference type="OrthoDB" id="7354657at2"/>
<dbReference type="Gene3D" id="3.30.70.2060">
    <property type="match status" value="1"/>
</dbReference>
<dbReference type="PANTHER" id="PTHR41247">
    <property type="entry name" value="HTH-TYPE TRANSCRIPTIONAL REPRESSOR YCNK"/>
    <property type="match status" value="1"/>
</dbReference>
<keyword evidence="1" id="KW-0732">Signal</keyword>
<dbReference type="AlphaFoldDB" id="A0A1T4SV11"/>
<feature type="signal peptide" evidence="1">
    <location>
        <begin position="1"/>
        <end position="18"/>
    </location>
</feature>
<evidence type="ECO:0000313" key="3">
    <source>
        <dbReference type="Proteomes" id="UP000190092"/>
    </source>
</evidence>
<dbReference type="InterPro" id="IPR008719">
    <property type="entry name" value="N2O_reductase_NosL"/>
</dbReference>
<dbReference type="Pfam" id="PF05573">
    <property type="entry name" value="NosL"/>
    <property type="match status" value="1"/>
</dbReference>
<evidence type="ECO:0000256" key="1">
    <source>
        <dbReference type="SAM" id="SignalP"/>
    </source>
</evidence>
<dbReference type="Proteomes" id="UP000190092">
    <property type="component" value="Unassembled WGS sequence"/>
</dbReference>
<dbReference type="EMBL" id="FUWJ01000010">
    <property type="protein sequence ID" value="SKA32023.1"/>
    <property type="molecule type" value="Genomic_DNA"/>
</dbReference>
<dbReference type="SUPFAM" id="SSF160387">
    <property type="entry name" value="NosL/MerB-like"/>
    <property type="match status" value="1"/>
</dbReference>
<dbReference type="Gene3D" id="3.30.70.2050">
    <property type="match status" value="1"/>
</dbReference>
<sequence length="175" mass="18977">MIRIAALLALAVAGLLPSCEDKSTAAAPPPHEVDGDAVAQFCNMSLTEHSGPKGQIFVKDDPTPFWFASVHDLFAFVMLGDTPKAITALYVNDMAKAKNWDQPEPGTWIDARRAFYVIGSSKRGGMGEPEAVPFSNEDAAQRFIAQHGGRLVRFDQMPRDYVLASDTSSPSEPPQ</sequence>
<keyword evidence="3" id="KW-1185">Reference proteome</keyword>
<organism evidence="2 3">
    <name type="scientific">Enhydrobacter aerosaccus</name>
    <dbReference type="NCBI Taxonomy" id="225324"/>
    <lineage>
        <taxon>Bacteria</taxon>
        <taxon>Pseudomonadati</taxon>
        <taxon>Pseudomonadota</taxon>
        <taxon>Alphaproteobacteria</taxon>
        <taxon>Hyphomicrobiales</taxon>
        <taxon>Enhydrobacter</taxon>
    </lineage>
</organism>
<dbReference type="STRING" id="225324.SAMN02745126_05149"/>
<reference evidence="3" key="1">
    <citation type="submission" date="2017-02" db="EMBL/GenBank/DDBJ databases">
        <authorList>
            <person name="Varghese N."/>
            <person name="Submissions S."/>
        </authorList>
    </citation>
    <scope>NUCLEOTIDE SEQUENCE [LARGE SCALE GENOMIC DNA]</scope>
    <source>
        <strain evidence="3">ATCC 27094</strain>
    </source>
</reference>
<accession>A0A1T4SV11</accession>
<evidence type="ECO:0000313" key="2">
    <source>
        <dbReference type="EMBL" id="SKA32023.1"/>
    </source>
</evidence>
<proteinExistence type="predicted"/>
<protein>
    <submittedName>
        <fullName evidence="2">Copper chaperone NosL</fullName>
    </submittedName>
</protein>
<name>A0A1T4SV11_9HYPH</name>
<dbReference type="PANTHER" id="PTHR41247:SF1">
    <property type="entry name" value="HTH-TYPE TRANSCRIPTIONAL REPRESSOR YCNK"/>
    <property type="match status" value="1"/>
</dbReference>
<dbReference type="RefSeq" id="WP_085936890.1">
    <property type="nucleotide sequence ID" value="NZ_FUWJ01000010.1"/>
</dbReference>